<dbReference type="PANTHER" id="PTHR46082:SF11">
    <property type="entry name" value="AAA+ ATPASE DOMAIN-CONTAINING PROTEIN-RELATED"/>
    <property type="match status" value="1"/>
</dbReference>
<sequence>MAQWSGGGALARNERERSGDDVFNARRAAENKRRTRVDPLTRDHYKIGWVSALPIELAASVALLDDRHEPLPKLDGDSNAYVYGTIGGHNVVMAHLPNDLPGSGSAANVAANMFRSFKNLRFLLLVEIGGGIPRPDHDIRLGDVVVGRTMIQHELGREDSGDGLEDTGDPYMPPRDIRTTLSAIKVRAEMGQNALHGLHDQLEKRGLVNNEYLDGNRLEDHLFKEDYDHLDGTQECDKCDIAQRVQRTSRQSADPQIHYGIIASGPQVIKNAKVRDDIGNRHQALCVETEATGLIHKFPFLAICGICTYADSHNNDRWQKYAAMAAATYAIEFLRSCQSVEN</sequence>
<dbReference type="Gene3D" id="3.40.50.1580">
    <property type="entry name" value="Nucleoside phosphorylase domain"/>
    <property type="match status" value="1"/>
</dbReference>
<feature type="compositionally biased region" description="Basic and acidic residues" evidence="1">
    <location>
        <begin position="12"/>
        <end position="24"/>
    </location>
</feature>
<dbReference type="InterPro" id="IPR053137">
    <property type="entry name" value="NLR-like"/>
</dbReference>
<dbReference type="Proteomes" id="UP000756346">
    <property type="component" value="Unassembled WGS sequence"/>
</dbReference>
<keyword evidence="3" id="KW-1185">Reference proteome</keyword>
<organism evidence="2 3">
    <name type="scientific">Microdochium trichocladiopsis</name>
    <dbReference type="NCBI Taxonomy" id="1682393"/>
    <lineage>
        <taxon>Eukaryota</taxon>
        <taxon>Fungi</taxon>
        <taxon>Dikarya</taxon>
        <taxon>Ascomycota</taxon>
        <taxon>Pezizomycotina</taxon>
        <taxon>Sordariomycetes</taxon>
        <taxon>Xylariomycetidae</taxon>
        <taxon>Xylariales</taxon>
        <taxon>Microdochiaceae</taxon>
        <taxon>Microdochium</taxon>
    </lineage>
</organism>
<dbReference type="SUPFAM" id="SSF53167">
    <property type="entry name" value="Purine and uridine phosphorylases"/>
    <property type="match status" value="1"/>
</dbReference>
<dbReference type="PANTHER" id="PTHR46082">
    <property type="entry name" value="ATP/GTP-BINDING PROTEIN-RELATED"/>
    <property type="match status" value="1"/>
</dbReference>
<proteinExistence type="predicted"/>
<name>A0A9P8XRZ8_9PEZI</name>
<dbReference type="EMBL" id="JAGTJQ010000016">
    <property type="protein sequence ID" value="KAH7010761.1"/>
    <property type="molecule type" value="Genomic_DNA"/>
</dbReference>
<accession>A0A9P8XRZ8</accession>
<feature type="region of interest" description="Disordered" evidence="1">
    <location>
        <begin position="1"/>
        <end position="24"/>
    </location>
</feature>
<dbReference type="OrthoDB" id="20872at2759"/>
<dbReference type="AlphaFoldDB" id="A0A9P8XRZ8"/>
<gene>
    <name evidence="2" type="ORF">B0I36DRAFT_340924</name>
</gene>
<dbReference type="InterPro" id="IPR035994">
    <property type="entry name" value="Nucleoside_phosphorylase_sf"/>
</dbReference>
<dbReference type="GeneID" id="70185525"/>
<dbReference type="RefSeq" id="XP_046004246.1">
    <property type="nucleotide sequence ID" value="XM_046155979.1"/>
</dbReference>
<evidence type="ECO:0000256" key="1">
    <source>
        <dbReference type="SAM" id="MobiDB-lite"/>
    </source>
</evidence>
<dbReference type="GO" id="GO:0009116">
    <property type="term" value="P:nucleoside metabolic process"/>
    <property type="evidence" value="ECO:0007669"/>
    <property type="project" value="InterPro"/>
</dbReference>
<reference evidence="2" key="1">
    <citation type="journal article" date="2021" name="Nat. Commun.">
        <title>Genetic determinants of endophytism in the Arabidopsis root mycobiome.</title>
        <authorList>
            <person name="Mesny F."/>
            <person name="Miyauchi S."/>
            <person name="Thiergart T."/>
            <person name="Pickel B."/>
            <person name="Atanasova L."/>
            <person name="Karlsson M."/>
            <person name="Huettel B."/>
            <person name="Barry K.W."/>
            <person name="Haridas S."/>
            <person name="Chen C."/>
            <person name="Bauer D."/>
            <person name="Andreopoulos W."/>
            <person name="Pangilinan J."/>
            <person name="LaButti K."/>
            <person name="Riley R."/>
            <person name="Lipzen A."/>
            <person name="Clum A."/>
            <person name="Drula E."/>
            <person name="Henrissat B."/>
            <person name="Kohler A."/>
            <person name="Grigoriev I.V."/>
            <person name="Martin F.M."/>
            <person name="Hacquard S."/>
        </authorList>
    </citation>
    <scope>NUCLEOTIDE SEQUENCE</scope>
    <source>
        <strain evidence="2">MPI-CAGE-CH-0230</strain>
    </source>
</reference>
<protein>
    <submittedName>
        <fullName evidence="2">Nucleoside phosphorylase domain-containing protein</fullName>
    </submittedName>
</protein>
<evidence type="ECO:0000313" key="3">
    <source>
        <dbReference type="Proteomes" id="UP000756346"/>
    </source>
</evidence>
<dbReference type="GO" id="GO:0003824">
    <property type="term" value="F:catalytic activity"/>
    <property type="evidence" value="ECO:0007669"/>
    <property type="project" value="InterPro"/>
</dbReference>
<evidence type="ECO:0000313" key="2">
    <source>
        <dbReference type="EMBL" id="KAH7010761.1"/>
    </source>
</evidence>
<comment type="caution">
    <text evidence="2">The sequence shown here is derived from an EMBL/GenBank/DDBJ whole genome shotgun (WGS) entry which is preliminary data.</text>
</comment>